<name>A0A812Q6Z4_9DINO</name>
<organism evidence="1 2">
    <name type="scientific">Symbiodinium natans</name>
    <dbReference type="NCBI Taxonomy" id="878477"/>
    <lineage>
        <taxon>Eukaryota</taxon>
        <taxon>Sar</taxon>
        <taxon>Alveolata</taxon>
        <taxon>Dinophyceae</taxon>
        <taxon>Suessiales</taxon>
        <taxon>Symbiodiniaceae</taxon>
        <taxon>Symbiodinium</taxon>
    </lineage>
</organism>
<gene>
    <name evidence="1" type="ORF">SNAT2548_LOCUS21143</name>
</gene>
<dbReference type="EMBL" id="CAJNDS010002236">
    <property type="protein sequence ID" value="CAE7387704.1"/>
    <property type="molecule type" value="Genomic_DNA"/>
</dbReference>
<keyword evidence="2" id="KW-1185">Reference proteome</keyword>
<reference evidence="1" key="1">
    <citation type="submission" date="2021-02" db="EMBL/GenBank/DDBJ databases">
        <authorList>
            <person name="Dougan E. K."/>
            <person name="Rhodes N."/>
            <person name="Thang M."/>
            <person name="Chan C."/>
        </authorList>
    </citation>
    <scope>NUCLEOTIDE SEQUENCE</scope>
</reference>
<dbReference type="InterPro" id="IPR011989">
    <property type="entry name" value="ARM-like"/>
</dbReference>
<evidence type="ECO:0000313" key="2">
    <source>
        <dbReference type="Proteomes" id="UP000604046"/>
    </source>
</evidence>
<dbReference type="SUPFAM" id="SSF48371">
    <property type="entry name" value="ARM repeat"/>
    <property type="match status" value="1"/>
</dbReference>
<accession>A0A812Q6Z4</accession>
<dbReference type="Proteomes" id="UP000604046">
    <property type="component" value="Unassembled WGS sequence"/>
</dbReference>
<dbReference type="OrthoDB" id="10561213at2759"/>
<sequence length="465" mass="51139">MQQRRATLPKLKYKSKVLHAKVSASIMSARAPRKRLRGKTSTGAGGLLSAVPFFEDVAAPLTIVDLARLAVTNRHFRAKPWPRLAIPWRQAACRLRVPKEELMPLLDRLGGRLWGPVRVRAAATAVGSADFSRLVAWAEEDAHRAAWILTAVLSGWWKDIDGHSHTVRSLASALTAQVRSGHFVPLSTACLVSAMIRRGDEATEEVDATLSQAGIADVLLRLLQDGPVIAQRVALEAICTSCEWGCDPLSFIPNGAVPVVVSIAQAGCSENMLAALRVLGKFGEGEAEFPEVVFPLLVDLLAHESDDVKEEATSALWFIVHNRESYARQACEHGCLPSLLAQLRNPKILLQHPLFCLEAVLKLASMRPVAVKLGLIELLFQSLEEEEDGFHLEVILELLETCAAYVPQALQQLTRVRRTSTVRRIVAIARMPERSHGAEARKLLQLLAQANPHMTRLIRQAGYQL</sequence>
<comment type="caution">
    <text evidence="1">The sequence shown here is derived from an EMBL/GenBank/DDBJ whole genome shotgun (WGS) entry which is preliminary data.</text>
</comment>
<proteinExistence type="predicted"/>
<evidence type="ECO:0000313" key="1">
    <source>
        <dbReference type="EMBL" id="CAE7387704.1"/>
    </source>
</evidence>
<dbReference type="Gene3D" id="1.25.10.10">
    <property type="entry name" value="Leucine-rich Repeat Variant"/>
    <property type="match status" value="1"/>
</dbReference>
<protein>
    <submittedName>
        <fullName evidence="1">Uncharacterized protein</fullName>
    </submittedName>
</protein>
<dbReference type="AlphaFoldDB" id="A0A812Q6Z4"/>
<dbReference type="InterPro" id="IPR016024">
    <property type="entry name" value="ARM-type_fold"/>
</dbReference>